<dbReference type="CDD" id="cd01948">
    <property type="entry name" value="EAL"/>
    <property type="match status" value="1"/>
</dbReference>
<dbReference type="InterPro" id="IPR052155">
    <property type="entry name" value="Biofilm_reg_signaling"/>
</dbReference>
<dbReference type="PROSITE" id="PS50113">
    <property type="entry name" value="PAC"/>
    <property type="match status" value="1"/>
</dbReference>
<evidence type="ECO:0000313" key="7">
    <source>
        <dbReference type="Proteomes" id="UP000295066"/>
    </source>
</evidence>
<feature type="transmembrane region" description="Helical" evidence="1">
    <location>
        <begin position="265"/>
        <end position="288"/>
    </location>
</feature>
<feature type="domain" description="HAMP" evidence="4">
    <location>
        <begin position="285"/>
        <end position="338"/>
    </location>
</feature>
<dbReference type="InterPro" id="IPR007892">
    <property type="entry name" value="CHASE4"/>
</dbReference>
<dbReference type="Pfam" id="PF00990">
    <property type="entry name" value="GGDEF"/>
    <property type="match status" value="1"/>
</dbReference>
<evidence type="ECO:0000259" key="4">
    <source>
        <dbReference type="PROSITE" id="PS50885"/>
    </source>
</evidence>
<dbReference type="Pfam" id="PF00563">
    <property type="entry name" value="EAL"/>
    <property type="match status" value="1"/>
</dbReference>
<dbReference type="PROSITE" id="PS50883">
    <property type="entry name" value="EAL"/>
    <property type="match status" value="1"/>
</dbReference>
<dbReference type="SMART" id="SM00052">
    <property type="entry name" value="EAL"/>
    <property type="match status" value="1"/>
</dbReference>
<dbReference type="SUPFAM" id="SSF158472">
    <property type="entry name" value="HAMP domain-like"/>
    <property type="match status" value="1"/>
</dbReference>
<dbReference type="SMART" id="SM00304">
    <property type="entry name" value="HAMP"/>
    <property type="match status" value="1"/>
</dbReference>
<dbReference type="RefSeq" id="WP_133956578.1">
    <property type="nucleotide sequence ID" value="NZ_SORI01000003.1"/>
</dbReference>
<dbReference type="AlphaFoldDB" id="A0A4R8MB94"/>
<dbReference type="OrthoDB" id="898at2"/>
<dbReference type="InterPro" id="IPR035965">
    <property type="entry name" value="PAS-like_dom_sf"/>
</dbReference>
<dbReference type="PANTHER" id="PTHR44757">
    <property type="entry name" value="DIGUANYLATE CYCLASE DGCP"/>
    <property type="match status" value="1"/>
</dbReference>
<dbReference type="SMART" id="SM00267">
    <property type="entry name" value="GGDEF"/>
    <property type="match status" value="1"/>
</dbReference>
<feature type="domain" description="EAL" evidence="3">
    <location>
        <begin position="634"/>
        <end position="889"/>
    </location>
</feature>
<organism evidence="6 7">
    <name type="scientific">Aminivibrio pyruvatiphilus</name>
    <dbReference type="NCBI Taxonomy" id="1005740"/>
    <lineage>
        <taxon>Bacteria</taxon>
        <taxon>Thermotogati</taxon>
        <taxon>Synergistota</taxon>
        <taxon>Synergistia</taxon>
        <taxon>Synergistales</taxon>
        <taxon>Aminobacteriaceae</taxon>
        <taxon>Aminivibrio</taxon>
    </lineage>
</organism>
<evidence type="ECO:0000259" key="2">
    <source>
        <dbReference type="PROSITE" id="PS50113"/>
    </source>
</evidence>
<gene>
    <name evidence="6" type="ORF">C8D99_103150</name>
</gene>
<dbReference type="SMART" id="SM00086">
    <property type="entry name" value="PAC"/>
    <property type="match status" value="1"/>
</dbReference>
<keyword evidence="1" id="KW-0812">Transmembrane</keyword>
<dbReference type="CDD" id="cd00130">
    <property type="entry name" value="PAS"/>
    <property type="match status" value="1"/>
</dbReference>
<dbReference type="InterPro" id="IPR000700">
    <property type="entry name" value="PAS-assoc_C"/>
</dbReference>
<protein>
    <submittedName>
        <fullName evidence="6">PAS domain S-box-containing protein/diguanylate cyclase (GGDEF)-like protein</fullName>
    </submittedName>
</protein>
<dbReference type="InterPro" id="IPR000160">
    <property type="entry name" value="GGDEF_dom"/>
</dbReference>
<dbReference type="PANTHER" id="PTHR44757:SF2">
    <property type="entry name" value="BIOFILM ARCHITECTURE MAINTENANCE PROTEIN MBAA"/>
    <property type="match status" value="1"/>
</dbReference>
<dbReference type="InterPro" id="IPR000014">
    <property type="entry name" value="PAS"/>
</dbReference>
<dbReference type="InterPro" id="IPR029787">
    <property type="entry name" value="Nucleotide_cyclase"/>
</dbReference>
<dbReference type="InterPro" id="IPR001633">
    <property type="entry name" value="EAL_dom"/>
</dbReference>
<dbReference type="Gene3D" id="3.20.20.450">
    <property type="entry name" value="EAL domain"/>
    <property type="match status" value="1"/>
</dbReference>
<dbReference type="InterPro" id="IPR001610">
    <property type="entry name" value="PAC"/>
</dbReference>
<dbReference type="PROSITE" id="PS50885">
    <property type="entry name" value="HAMP"/>
    <property type="match status" value="1"/>
</dbReference>
<keyword evidence="7" id="KW-1185">Reference proteome</keyword>
<dbReference type="InterPro" id="IPR043128">
    <property type="entry name" value="Rev_trsase/Diguanyl_cyclase"/>
</dbReference>
<dbReference type="EMBL" id="SORI01000003">
    <property type="protein sequence ID" value="TDY62930.1"/>
    <property type="molecule type" value="Genomic_DNA"/>
</dbReference>
<dbReference type="SUPFAM" id="SSF141868">
    <property type="entry name" value="EAL domain-like"/>
    <property type="match status" value="1"/>
</dbReference>
<name>A0A4R8MB94_9BACT</name>
<dbReference type="Gene3D" id="6.10.340.10">
    <property type="match status" value="1"/>
</dbReference>
<dbReference type="Pfam" id="PF13426">
    <property type="entry name" value="PAS_9"/>
    <property type="match status" value="1"/>
</dbReference>
<dbReference type="NCBIfam" id="TIGR00229">
    <property type="entry name" value="sensory_box"/>
    <property type="match status" value="1"/>
</dbReference>
<dbReference type="GO" id="GO:0016020">
    <property type="term" value="C:membrane"/>
    <property type="evidence" value="ECO:0007669"/>
    <property type="project" value="InterPro"/>
</dbReference>
<dbReference type="Pfam" id="PF05228">
    <property type="entry name" value="CHASE4"/>
    <property type="match status" value="1"/>
</dbReference>
<feature type="domain" description="PAC" evidence="2">
    <location>
        <begin position="404"/>
        <end position="454"/>
    </location>
</feature>
<dbReference type="SUPFAM" id="SSF55785">
    <property type="entry name" value="PYP-like sensor domain (PAS domain)"/>
    <property type="match status" value="1"/>
</dbReference>
<keyword evidence="1" id="KW-0472">Membrane</keyword>
<keyword evidence="1" id="KW-1133">Transmembrane helix</keyword>
<dbReference type="Gene3D" id="3.30.450.20">
    <property type="entry name" value="PAS domain"/>
    <property type="match status" value="1"/>
</dbReference>
<comment type="caution">
    <text evidence="6">The sequence shown here is derived from an EMBL/GenBank/DDBJ whole genome shotgun (WGS) entry which is preliminary data.</text>
</comment>
<feature type="domain" description="GGDEF" evidence="5">
    <location>
        <begin position="486"/>
        <end position="624"/>
    </location>
</feature>
<sequence>MSLRKKVFLYILVTILFLILLMSLTSNFLAMKAFEGVERRFFEQDMARVRSRLAEELHIVGRYAFDWGAWDSMYLFMERKEPSRFQEMLDPMSLRALGLDILAVVDTDLSPVVAYSVTETGGEKKLSPETIAGLKALAPDLLKAASDGYLRDILLLGDDLYLAGVSPILLTNHMGPSRGFLLTGSALKKKIPEIAASLGTDFSVVPAPGAAPAEGSVEITTDSSGMATVRQRWQKFLDQAPPLEIRLTEPREIYTEGRRAIFHSYLWIFLSGGGILLVVMVLMDSLVLRRLDSLRSVSDRIVSGGGIGIRVPVSGDDEISVLSSSFNTLLDTLENLVAEIPDPLFICDPDGRILTANREAHRVLALGKPGELSGKDVSSILKPAENPKETGEDSRTGVIFSSADMFEATFERRDGTCLPVEIRRQEIRYGKRTLVLLLARDLTERKGFEQRLARKAYFDDLTGLPNRSAFIEDLNRALKGGEGSGEVLCAASLNLDRFKLVNEQVGNVNGDRILLIIGRRLEETIGEDARLYRTGGDEFSILTPLPAPPRLREEAEKLMDSIHKSVGVPCPVGSDTIFPSVSIGAVPDISRCTSPSDVINRAHQALKEAKRAGLGFTSYQYGDNEDSVPETVNILRLSAEMHSGLEKGEFIPFYQPIYSVSDGSIAGFETLARWMHPARGLLPPSEFIPMAEHTGFVGKIDLNMMEHALGASEVMRRLTPSAPPFFSSNGSPLFFRMPYTEEILETFLNRTGADPALFTLEVTESLLIENLGEVSRKLHRLKEMGISIALDDFGTGYSSLQYINQLPFDYVKLDKSFVARLFDSEKDMRLLRTIINMAGELRLEVIAEGVETREQLDWLTGAGCGKVQGYLFSKPVPWENVKKMMGGEEGL</sequence>
<feature type="transmembrane region" description="Helical" evidence="1">
    <location>
        <begin position="7"/>
        <end position="30"/>
    </location>
</feature>
<evidence type="ECO:0000313" key="6">
    <source>
        <dbReference type="EMBL" id="TDY62930.1"/>
    </source>
</evidence>
<dbReference type="NCBIfam" id="TIGR00254">
    <property type="entry name" value="GGDEF"/>
    <property type="match status" value="1"/>
</dbReference>
<evidence type="ECO:0000259" key="5">
    <source>
        <dbReference type="PROSITE" id="PS50887"/>
    </source>
</evidence>
<reference evidence="6 7" key="1">
    <citation type="submission" date="2019-03" db="EMBL/GenBank/DDBJ databases">
        <title>Genomic Encyclopedia of Type Strains, Phase IV (KMG-IV): sequencing the most valuable type-strain genomes for metagenomic binning, comparative biology and taxonomic classification.</title>
        <authorList>
            <person name="Goeker M."/>
        </authorList>
    </citation>
    <scope>NUCLEOTIDE SEQUENCE [LARGE SCALE GENOMIC DNA]</scope>
    <source>
        <strain evidence="6 7">DSM 25964</strain>
    </source>
</reference>
<evidence type="ECO:0000259" key="3">
    <source>
        <dbReference type="PROSITE" id="PS50883"/>
    </source>
</evidence>
<dbReference type="Proteomes" id="UP000295066">
    <property type="component" value="Unassembled WGS sequence"/>
</dbReference>
<evidence type="ECO:0000256" key="1">
    <source>
        <dbReference type="SAM" id="Phobius"/>
    </source>
</evidence>
<dbReference type="CDD" id="cd01949">
    <property type="entry name" value="GGDEF"/>
    <property type="match status" value="1"/>
</dbReference>
<dbReference type="SMART" id="SM00091">
    <property type="entry name" value="PAS"/>
    <property type="match status" value="1"/>
</dbReference>
<dbReference type="GO" id="GO:0007165">
    <property type="term" value="P:signal transduction"/>
    <property type="evidence" value="ECO:0007669"/>
    <property type="project" value="InterPro"/>
</dbReference>
<dbReference type="InterPro" id="IPR003660">
    <property type="entry name" value="HAMP_dom"/>
</dbReference>
<dbReference type="Pfam" id="PF00672">
    <property type="entry name" value="HAMP"/>
    <property type="match status" value="1"/>
</dbReference>
<dbReference type="SUPFAM" id="SSF55073">
    <property type="entry name" value="Nucleotide cyclase"/>
    <property type="match status" value="1"/>
</dbReference>
<accession>A0A4R8MB94</accession>
<dbReference type="InterPro" id="IPR035919">
    <property type="entry name" value="EAL_sf"/>
</dbReference>
<dbReference type="PROSITE" id="PS50887">
    <property type="entry name" value="GGDEF"/>
    <property type="match status" value="1"/>
</dbReference>
<dbReference type="CDD" id="cd06225">
    <property type="entry name" value="HAMP"/>
    <property type="match status" value="1"/>
</dbReference>
<proteinExistence type="predicted"/>
<dbReference type="Gene3D" id="3.30.70.270">
    <property type="match status" value="1"/>
</dbReference>